<protein>
    <submittedName>
        <fullName evidence="1">Uncharacterized protein</fullName>
    </submittedName>
</protein>
<name>A0ABD5UYK0_9EURY</name>
<gene>
    <name evidence="1" type="ORF">ACFQE9_12790</name>
</gene>
<sequence length="53" mass="5570">MISRLHRTLRTGLSQLTIALGIAVFPIALAAQRAGLPFSGPVRRLVEATGAAE</sequence>
<dbReference type="EMBL" id="JBHSXL010000009">
    <property type="protein sequence ID" value="MFC6893475.1"/>
    <property type="molecule type" value="Genomic_DNA"/>
</dbReference>
<evidence type="ECO:0000313" key="1">
    <source>
        <dbReference type="EMBL" id="MFC6893475.1"/>
    </source>
</evidence>
<dbReference type="Proteomes" id="UP001596296">
    <property type="component" value="Unassembled WGS sequence"/>
</dbReference>
<organism evidence="1 2">
    <name type="scientific">Halopenitus salinus</name>
    <dbReference type="NCBI Taxonomy" id="1198295"/>
    <lineage>
        <taxon>Archaea</taxon>
        <taxon>Methanobacteriati</taxon>
        <taxon>Methanobacteriota</taxon>
        <taxon>Stenosarchaea group</taxon>
        <taxon>Halobacteria</taxon>
        <taxon>Halobacteriales</taxon>
        <taxon>Haloferacaceae</taxon>
        <taxon>Halopenitus</taxon>
    </lineage>
</organism>
<evidence type="ECO:0000313" key="2">
    <source>
        <dbReference type="Proteomes" id="UP001596296"/>
    </source>
</evidence>
<dbReference type="RefSeq" id="WP_379745264.1">
    <property type="nucleotide sequence ID" value="NZ_JBHSVN010000001.1"/>
</dbReference>
<dbReference type="AlphaFoldDB" id="A0ABD5UYK0"/>
<reference evidence="1 2" key="1">
    <citation type="journal article" date="2019" name="Int. J. Syst. Evol. Microbiol.">
        <title>The Global Catalogue of Microorganisms (GCM) 10K type strain sequencing project: providing services to taxonomists for standard genome sequencing and annotation.</title>
        <authorList>
            <consortium name="The Broad Institute Genomics Platform"/>
            <consortium name="The Broad Institute Genome Sequencing Center for Infectious Disease"/>
            <person name="Wu L."/>
            <person name="Ma J."/>
        </authorList>
    </citation>
    <scope>NUCLEOTIDE SEQUENCE [LARGE SCALE GENOMIC DNA]</scope>
    <source>
        <strain evidence="1 2">SKJ47</strain>
    </source>
</reference>
<keyword evidence="2" id="KW-1185">Reference proteome</keyword>
<accession>A0ABD5UYK0</accession>
<comment type="caution">
    <text evidence="1">The sequence shown here is derived from an EMBL/GenBank/DDBJ whole genome shotgun (WGS) entry which is preliminary data.</text>
</comment>
<proteinExistence type="predicted"/>